<dbReference type="GO" id="GO:0003725">
    <property type="term" value="F:double-stranded RNA binding"/>
    <property type="evidence" value="ECO:0007669"/>
    <property type="project" value="InterPro"/>
</dbReference>
<dbReference type="RefSeq" id="WP_283174045.1">
    <property type="nucleotide sequence ID" value="NZ_JAPNOA010000029.1"/>
</dbReference>
<dbReference type="NCBIfam" id="TIGR00057">
    <property type="entry name" value="L-threonylcarbamoyladenylate synthase"/>
    <property type="match status" value="1"/>
</dbReference>
<name>A0A9X3EE02_9GAMM</name>
<evidence type="ECO:0000313" key="2">
    <source>
        <dbReference type="EMBL" id="MCY0965832.1"/>
    </source>
</evidence>
<protein>
    <submittedName>
        <fullName evidence="2">L-threonylcarbamoyladenylate synthase</fullName>
        <ecNumber evidence="2">2.7.7.87</ecNumber>
    </submittedName>
</protein>
<dbReference type="SUPFAM" id="SSF55821">
    <property type="entry name" value="YrdC/RibB"/>
    <property type="match status" value="1"/>
</dbReference>
<dbReference type="InterPro" id="IPR006070">
    <property type="entry name" value="Sua5-like_dom"/>
</dbReference>
<evidence type="ECO:0000259" key="1">
    <source>
        <dbReference type="PROSITE" id="PS51163"/>
    </source>
</evidence>
<accession>A0A9X3EE02</accession>
<dbReference type="AlphaFoldDB" id="A0A9X3EE02"/>
<dbReference type="InterPro" id="IPR017945">
    <property type="entry name" value="DHBP_synth_RibB-like_a/b_dom"/>
</dbReference>
<keyword evidence="2" id="KW-0548">Nucleotidyltransferase</keyword>
<dbReference type="Proteomes" id="UP001150830">
    <property type="component" value="Unassembled WGS sequence"/>
</dbReference>
<evidence type="ECO:0000313" key="3">
    <source>
        <dbReference type="Proteomes" id="UP001150830"/>
    </source>
</evidence>
<dbReference type="InterPro" id="IPR052532">
    <property type="entry name" value="SUA5_domain"/>
</dbReference>
<dbReference type="Pfam" id="PF01300">
    <property type="entry name" value="Sua5_yciO_yrdC"/>
    <property type="match status" value="1"/>
</dbReference>
<dbReference type="Gene3D" id="3.90.870.10">
    <property type="entry name" value="DHBP synthase"/>
    <property type="match status" value="1"/>
</dbReference>
<feature type="domain" description="YrdC-like" evidence="1">
    <location>
        <begin position="14"/>
        <end position="200"/>
    </location>
</feature>
<sequence>MSQFFQIHPENPQARLIKQAADILRQGGLAVIPTDCAYAFACRIGDKKATERVERLRQLGPKHNYTLLCRDFSELSTFAKVSNSQYRLLKAHTPGAFTFILEATREVPRLLMHPKKRTIGIRVPANAIAMALLEEMGEPLMTSSLIMPGDELPLSDPYDIRQSLENQLDLIVDGGYCGFEATTVIDMTDDVPVLVRQGVGDASGFIVE</sequence>
<reference evidence="2" key="1">
    <citation type="submission" date="2022-11" db="EMBL/GenBank/DDBJ databases">
        <title>Parathalassolutuus dongxingensis gen. nov., sp. nov., a novel member of family Oceanospirillaceae isolated from a coastal shrimp pond in Guangxi, China.</title>
        <authorList>
            <person name="Chen H."/>
        </authorList>
    </citation>
    <scope>NUCLEOTIDE SEQUENCE</scope>
    <source>
        <strain evidence="2">G-43</strain>
    </source>
</reference>
<dbReference type="PROSITE" id="PS51163">
    <property type="entry name" value="YRDC"/>
    <property type="match status" value="1"/>
</dbReference>
<keyword evidence="2" id="KW-0808">Transferase</keyword>
<dbReference type="EMBL" id="JAPNOA010000029">
    <property type="protein sequence ID" value="MCY0965832.1"/>
    <property type="molecule type" value="Genomic_DNA"/>
</dbReference>
<keyword evidence="3" id="KW-1185">Reference proteome</keyword>
<dbReference type="PANTHER" id="PTHR42828">
    <property type="entry name" value="DHBP SYNTHASE RIBB-LIKE ALPHA/BETA DOMAIN-CONTAINING PROTEIN"/>
    <property type="match status" value="1"/>
</dbReference>
<dbReference type="EC" id="2.7.7.87" evidence="2"/>
<organism evidence="2 3">
    <name type="scientific">Parathalassolituus penaei</name>
    <dbReference type="NCBI Taxonomy" id="2997323"/>
    <lineage>
        <taxon>Bacteria</taxon>
        <taxon>Pseudomonadati</taxon>
        <taxon>Pseudomonadota</taxon>
        <taxon>Gammaproteobacteria</taxon>
        <taxon>Oceanospirillales</taxon>
        <taxon>Oceanospirillaceae</taxon>
        <taxon>Parathalassolituus</taxon>
    </lineage>
</organism>
<gene>
    <name evidence="2" type="ORF">OUO13_11590</name>
</gene>
<comment type="caution">
    <text evidence="2">The sequence shown here is derived from an EMBL/GenBank/DDBJ whole genome shotgun (WGS) entry which is preliminary data.</text>
</comment>
<dbReference type="PANTHER" id="PTHR42828:SF3">
    <property type="entry name" value="THREONYLCARBAMOYL-AMP SYNTHASE"/>
    <property type="match status" value="1"/>
</dbReference>
<dbReference type="GO" id="GO:0061710">
    <property type="term" value="F:L-threonylcarbamoyladenylate synthase"/>
    <property type="evidence" value="ECO:0007669"/>
    <property type="project" value="UniProtKB-EC"/>
</dbReference>
<proteinExistence type="predicted"/>